<comment type="pathway">
    <text evidence="4">Amino-acid biosynthesis; L-leucine biosynthesis; L-leucine from 3-methyl-2-oxobutanoate: step 4/4.</text>
</comment>
<dbReference type="SUPFAM" id="SSF56752">
    <property type="entry name" value="D-aminoacid aminotransferase-like PLP-dependent enzymes"/>
    <property type="match status" value="1"/>
</dbReference>
<comment type="cofactor">
    <cofactor evidence="1">
        <name>pyridoxal 5'-phosphate</name>
        <dbReference type="ChEBI" id="CHEBI:597326"/>
    </cofactor>
</comment>
<gene>
    <name evidence="11" type="ORF">KI659_13080</name>
</gene>
<dbReference type="AlphaFoldDB" id="A0AAP2G5B9"/>
<dbReference type="InterPro" id="IPR043131">
    <property type="entry name" value="BCAT-like_N"/>
</dbReference>
<dbReference type="FunFam" id="3.20.10.10:FF:000002">
    <property type="entry name" value="D-alanine aminotransferase"/>
    <property type="match status" value="1"/>
</dbReference>
<dbReference type="InterPro" id="IPR050571">
    <property type="entry name" value="Class-IV_PLP-Dep_Aminotrnsfr"/>
</dbReference>
<dbReference type="Gene3D" id="3.20.10.10">
    <property type="entry name" value="D-amino Acid Aminotransferase, subunit A, domain 2"/>
    <property type="match status" value="1"/>
</dbReference>
<dbReference type="InterPro" id="IPR043132">
    <property type="entry name" value="BCAT-like_C"/>
</dbReference>
<dbReference type="InterPro" id="IPR001544">
    <property type="entry name" value="Aminotrans_IV"/>
</dbReference>
<evidence type="ECO:0000256" key="1">
    <source>
        <dbReference type="ARBA" id="ARBA00001933"/>
    </source>
</evidence>
<evidence type="ECO:0000256" key="4">
    <source>
        <dbReference type="ARBA" id="ARBA00005072"/>
    </source>
</evidence>
<dbReference type="InterPro" id="IPR036038">
    <property type="entry name" value="Aminotransferase-like"/>
</dbReference>
<proteinExistence type="inferred from homology"/>
<evidence type="ECO:0000256" key="10">
    <source>
        <dbReference type="ARBA" id="ARBA00049229"/>
    </source>
</evidence>
<evidence type="ECO:0000256" key="2">
    <source>
        <dbReference type="ARBA" id="ARBA00004824"/>
    </source>
</evidence>
<sequence length="273" mass="30827">MRPYCFAKNEIIPSQSATLHPADIGLIRGYAIFDFFRTVNHEPILLSDYLDRFTKSAKITAIPLDYSKKELEEIISELIEKNDLKEGGVRMVLSGGISPNHFSPAEGSFFIFCEDLQMPAASKYENGVKLITSEYVRPIPEVKTTNYSQAVHSSLTWKENNVEDLIYHFKGIISESSRSNIFIVKDGILVTPKENILHGVTRKFILSQVPEAQVRDISLEEMFEADEVFMSSTTKRILPVTQVDDQKIGKGIPGKMTQQLLEKFSVLEKTSSE</sequence>
<dbReference type="GO" id="GO:0004084">
    <property type="term" value="F:branched-chain-amino-acid transaminase activity"/>
    <property type="evidence" value="ECO:0007669"/>
    <property type="project" value="UniProtKB-EC"/>
</dbReference>
<evidence type="ECO:0000256" key="3">
    <source>
        <dbReference type="ARBA" id="ARBA00004931"/>
    </source>
</evidence>
<comment type="pathway">
    <text evidence="2">Amino-acid biosynthesis; L-isoleucine biosynthesis; L-isoleucine from 2-oxobutanoate: step 4/4.</text>
</comment>
<protein>
    <recommendedName>
        <fullName evidence="6">branched-chain-amino-acid transaminase</fullName>
        <ecNumber evidence="6">2.6.1.42</ecNumber>
    </recommendedName>
</protein>
<dbReference type="CDD" id="cd00449">
    <property type="entry name" value="PLPDE_IV"/>
    <property type="match status" value="1"/>
</dbReference>
<evidence type="ECO:0000313" key="12">
    <source>
        <dbReference type="Proteomes" id="UP001319104"/>
    </source>
</evidence>
<evidence type="ECO:0000256" key="7">
    <source>
        <dbReference type="ARBA" id="ARBA00022898"/>
    </source>
</evidence>
<comment type="similarity">
    <text evidence="5">Belongs to the class-IV pyridoxal-phosphate-dependent aminotransferase family.</text>
</comment>
<evidence type="ECO:0000313" key="11">
    <source>
        <dbReference type="EMBL" id="MBS9524946.1"/>
    </source>
</evidence>
<keyword evidence="11" id="KW-0032">Aminotransferase</keyword>
<dbReference type="Pfam" id="PF01063">
    <property type="entry name" value="Aminotran_4"/>
    <property type="match status" value="1"/>
</dbReference>
<dbReference type="PANTHER" id="PTHR42743:SF11">
    <property type="entry name" value="AMINODEOXYCHORISMATE LYASE"/>
    <property type="match status" value="1"/>
</dbReference>
<keyword evidence="11" id="KW-0808">Transferase</keyword>
<comment type="catalytic activity">
    <reaction evidence="10">
        <text>L-leucine + 2-oxoglutarate = 4-methyl-2-oxopentanoate + L-glutamate</text>
        <dbReference type="Rhea" id="RHEA:18321"/>
        <dbReference type="ChEBI" id="CHEBI:16810"/>
        <dbReference type="ChEBI" id="CHEBI:17865"/>
        <dbReference type="ChEBI" id="CHEBI:29985"/>
        <dbReference type="ChEBI" id="CHEBI:57427"/>
        <dbReference type="EC" id="2.6.1.42"/>
    </reaction>
</comment>
<dbReference type="Gene3D" id="3.30.470.10">
    <property type="match status" value="1"/>
</dbReference>
<dbReference type="Proteomes" id="UP001319104">
    <property type="component" value="Unassembled WGS sequence"/>
</dbReference>
<evidence type="ECO:0000256" key="5">
    <source>
        <dbReference type="ARBA" id="ARBA00009320"/>
    </source>
</evidence>
<name>A0AAP2G5B9_9BACT</name>
<dbReference type="EMBL" id="JAHCMY010000007">
    <property type="protein sequence ID" value="MBS9524946.1"/>
    <property type="molecule type" value="Genomic_DNA"/>
</dbReference>
<dbReference type="GO" id="GO:0008652">
    <property type="term" value="P:amino acid biosynthetic process"/>
    <property type="evidence" value="ECO:0007669"/>
    <property type="project" value="UniProtKB-ARBA"/>
</dbReference>
<accession>A0AAP2G5B9</accession>
<comment type="catalytic activity">
    <reaction evidence="8">
        <text>L-valine + 2-oxoglutarate = 3-methyl-2-oxobutanoate + L-glutamate</text>
        <dbReference type="Rhea" id="RHEA:24813"/>
        <dbReference type="ChEBI" id="CHEBI:11851"/>
        <dbReference type="ChEBI" id="CHEBI:16810"/>
        <dbReference type="ChEBI" id="CHEBI:29985"/>
        <dbReference type="ChEBI" id="CHEBI:57762"/>
        <dbReference type="EC" id="2.6.1.42"/>
    </reaction>
</comment>
<evidence type="ECO:0000256" key="9">
    <source>
        <dbReference type="ARBA" id="ARBA00048798"/>
    </source>
</evidence>
<comment type="catalytic activity">
    <reaction evidence="9">
        <text>L-isoleucine + 2-oxoglutarate = (S)-3-methyl-2-oxopentanoate + L-glutamate</text>
        <dbReference type="Rhea" id="RHEA:24801"/>
        <dbReference type="ChEBI" id="CHEBI:16810"/>
        <dbReference type="ChEBI" id="CHEBI:29985"/>
        <dbReference type="ChEBI" id="CHEBI:35146"/>
        <dbReference type="ChEBI" id="CHEBI:58045"/>
        <dbReference type="EC" id="2.6.1.42"/>
    </reaction>
</comment>
<dbReference type="GO" id="GO:0046394">
    <property type="term" value="P:carboxylic acid biosynthetic process"/>
    <property type="evidence" value="ECO:0007669"/>
    <property type="project" value="UniProtKB-ARBA"/>
</dbReference>
<keyword evidence="7" id="KW-0663">Pyridoxal phosphate</keyword>
<comment type="caution">
    <text evidence="11">The sequence shown here is derived from an EMBL/GenBank/DDBJ whole genome shotgun (WGS) entry which is preliminary data.</text>
</comment>
<evidence type="ECO:0000256" key="8">
    <source>
        <dbReference type="ARBA" id="ARBA00048212"/>
    </source>
</evidence>
<keyword evidence="12" id="KW-1185">Reference proteome</keyword>
<dbReference type="EC" id="2.6.1.42" evidence="6"/>
<evidence type="ECO:0000256" key="6">
    <source>
        <dbReference type="ARBA" id="ARBA00013053"/>
    </source>
</evidence>
<comment type="pathway">
    <text evidence="3">Amino-acid biosynthesis; L-valine biosynthesis; L-valine from pyruvate: step 4/4.</text>
</comment>
<organism evidence="11 12">
    <name type="scientific">Litoribacter ruber</name>
    <dbReference type="NCBI Taxonomy" id="702568"/>
    <lineage>
        <taxon>Bacteria</taxon>
        <taxon>Pseudomonadati</taxon>
        <taxon>Bacteroidota</taxon>
        <taxon>Cytophagia</taxon>
        <taxon>Cytophagales</taxon>
        <taxon>Cyclobacteriaceae</taxon>
        <taxon>Litoribacter</taxon>
    </lineage>
</organism>
<dbReference type="PANTHER" id="PTHR42743">
    <property type="entry name" value="AMINO-ACID AMINOTRANSFERASE"/>
    <property type="match status" value="1"/>
</dbReference>
<reference evidence="11 12" key="1">
    <citation type="submission" date="2021-05" db="EMBL/GenBank/DDBJ databases">
        <authorList>
            <person name="Zhang Z.D."/>
            <person name="Osman G."/>
        </authorList>
    </citation>
    <scope>NUCLEOTIDE SEQUENCE [LARGE SCALE GENOMIC DNA]</scope>
    <source>
        <strain evidence="11 12">KCTC 32217</strain>
    </source>
</reference>